<feature type="compositionally biased region" description="Polar residues" evidence="1">
    <location>
        <begin position="20"/>
        <end position="47"/>
    </location>
</feature>
<keyword evidence="2" id="KW-1133">Transmembrane helix</keyword>
<keyword evidence="2" id="KW-0812">Transmembrane</keyword>
<feature type="compositionally biased region" description="Basic residues" evidence="1">
    <location>
        <begin position="9"/>
        <end position="19"/>
    </location>
</feature>
<dbReference type="InterPro" id="IPR011055">
    <property type="entry name" value="Dup_hybrid_motif"/>
</dbReference>
<feature type="domain" description="M23ase beta-sheet core" evidence="3">
    <location>
        <begin position="193"/>
        <end position="285"/>
    </location>
</feature>
<evidence type="ECO:0000256" key="2">
    <source>
        <dbReference type="SAM" id="Phobius"/>
    </source>
</evidence>
<dbReference type="EMBL" id="BMGR01000016">
    <property type="protein sequence ID" value="GGG20335.1"/>
    <property type="molecule type" value="Genomic_DNA"/>
</dbReference>
<dbReference type="AlphaFoldDB" id="A0A917G396"/>
<keyword evidence="5" id="KW-1185">Reference proteome</keyword>
<dbReference type="Proteomes" id="UP000644756">
    <property type="component" value="Unassembled WGS sequence"/>
</dbReference>
<evidence type="ECO:0000313" key="5">
    <source>
        <dbReference type="Proteomes" id="UP000644756"/>
    </source>
</evidence>
<organism evidence="4 5">
    <name type="scientific">Paenibacillus abyssi</name>
    <dbReference type="NCBI Taxonomy" id="1340531"/>
    <lineage>
        <taxon>Bacteria</taxon>
        <taxon>Bacillati</taxon>
        <taxon>Bacillota</taxon>
        <taxon>Bacilli</taxon>
        <taxon>Bacillales</taxon>
        <taxon>Paenibacillaceae</taxon>
        <taxon>Paenibacillus</taxon>
    </lineage>
</organism>
<dbReference type="Gene3D" id="2.70.70.10">
    <property type="entry name" value="Glucose Permease (Domain IIA)"/>
    <property type="match status" value="1"/>
</dbReference>
<reference evidence="4" key="1">
    <citation type="journal article" date="2014" name="Int. J. Syst. Evol. Microbiol.">
        <title>Complete genome sequence of Corynebacterium casei LMG S-19264T (=DSM 44701T), isolated from a smear-ripened cheese.</title>
        <authorList>
            <consortium name="US DOE Joint Genome Institute (JGI-PGF)"/>
            <person name="Walter F."/>
            <person name="Albersmeier A."/>
            <person name="Kalinowski J."/>
            <person name="Ruckert C."/>
        </authorList>
    </citation>
    <scope>NUCLEOTIDE SEQUENCE</scope>
    <source>
        <strain evidence="4">CGMCC 1.12987</strain>
    </source>
</reference>
<comment type="caution">
    <text evidence="4">The sequence shown here is derived from an EMBL/GenBank/DDBJ whole genome shotgun (WGS) entry which is preliminary data.</text>
</comment>
<sequence length="292" mass="33008">MEIKDNIRQRRHERIKKIARQTSGPLSSSNQVESLQERVPSNNLSQHLDQDPEWMWKQQSKPWMGWGRADVPFDEPPRRMFDDGPDWQKVRSELRLKLFIGLMMFASVWGMFQLDMPWAKSGQLFVADALTNEMDFEAAAAWYQNRFAGSPAFIPIFGSKEQTAERVNGIIKLPIVVPVQDGVIVRTFAELLSGVEVAAPSEAEVSAVETGRVLLVSYDEATGETVVIQHANKRVTVYSRLEQADVAQNDWVEAGQVIGKLMPATDERPSLLFFAVKENDRYVDPTGVVPFD</sequence>
<dbReference type="InterPro" id="IPR050570">
    <property type="entry name" value="Cell_wall_metabolism_enzyme"/>
</dbReference>
<dbReference type="Pfam" id="PF01551">
    <property type="entry name" value="Peptidase_M23"/>
    <property type="match status" value="1"/>
</dbReference>
<keyword evidence="2" id="KW-0472">Membrane</keyword>
<feature type="transmembrane region" description="Helical" evidence="2">
    <location>
        <begin position="94"/>
        <end position="112"/>
    </location>
</feature>
<proteinExistence type="predicted"/>
<dbReference type="GO" id="GO:0004222">
    <property type="term" value="F:metalloendopeptidase activity"/>
    <property type="evidence" value="ECO:0007669"/>
    <property type="project" value="TreeGrafter"/>
</dbReference>
<evidence type="ECO:0000259" key="3">
    <source>
        <dbReference type="Pfam" id="PF01551"/>
    </source>
</evidence>
<dbReference type="InterPro" id="IPR016047">
    <property type="entry name" value="M23ase_b-sheet_dom"/>
</dbReference>
<gene>
    <name evidence="4" type="ORF">GCM10010916_41350</name>
</gene>
<reference evidence="4" key="2">
    <citation type="submission" date="2020-09" db="EMBL/GenBank/DDBJ databases">
        <authorList>
            <person name="Sun Q."/>
            <person name="Zhou Y."/>
        </authorList>
    </citation>
    <scope>NUCLEOTIDE SEQUENCE</scope>
    <source>
        <strain evidence="4">CGMCC 1.12987</strain>
    </source>
</reference>
<accession>A0A917G396</accession>
<dbReference type="CDD" id="cd12797">
    <property type="entry name" value="M23_peptidase"/>
    <property type="match status" value="1"/>
</dbReference>
<evidence type="ECO:0000313" key="4">
    <source>
        <dbReference type="EMBL" id="GGG20335.1"/>
    </source>
</evidence>
<dbReference type="RefSeq" id="WP_188532979.1">
    <property type="nucleotide sequence ID" value="NZ_BMGR01000016.1"/>
</dbReference>
<dbReference type="SUPFAM" id="SSF51261">
    <property type="entry name" value="Duplicated hybrid motif"/>
    <property type="match status" value="1"/>
</dbReference>
<evidence type="ECO:0000256" key="1">
    <source>
        <dbReference type="SAM" id="MobiDB-lite"/>
    </source>
</evidence>
<feature type="region of interest" description="Disordered" evidence="1">
    <location>
        <begin position="1"/>
        <end position="47"/>
    </location>
</feature>
<protein>
    <recommendedName>
        <fullName evidence="3">M23ase beta-sheet core domain-containing protein</fullName>
    </recommendedName>
</protein>
<dbReference type="PANTHER" id="PTHR21666">
    <property type="entry name" value="PEPTIDASE-RELATED"/>
    <property type="match status" value="1"/>
</dbReference>
<name>A0A917G396_9BACL</name>
<dbReference type="PANTHER" id="PTHR21666:SF270">
    <property type="entry name" value="MUREIN HYDROLASE ACTIVATOR ENVC"/>
    <property type="match status" value="1"/>
</dbReference>